<dbReference type="GO" id="GO:0098793">
    <property type="term" value="C:presynapse"/>
    <property type="evidence" value="ECO:0007669"/>
    <property type="project" value="GOC"/>
</dbReference>
<dbReference type="AlphaFoldDB" id="A0A8S3X0Q5"/>
<proteinExistence type="predicted"/>
<evidence type="ECO:0000313" key="3">
    <source>
        <dbReference type="Proteomes" id="UP000691718"/>
    </source>
</evidence>
<gene>
    <name evidence="2" type="ORF">PAPOLLO_LOCUS11733</name>
</gene>
<dbReference type="GO" id="GO:0010494">
    <property type="term" value="C:cytoplasmic stress granule"/>
    <property type="evidence" value="ECO:0007669"/>
    <property type="project" value="TreeGrafter"/>
</dbReference>
<dbReference type="PANTHER" id="PTHR10603:SF7">
    <property type="entry name" value="FRAGILE X MESSENGER RIBONUCLEOPROTEIN 1 HOMOLOG"/>
    <property type="match status" value="1"/>
</dbReference>
<dbReference type="PANTHER" id="PTHR10603">
    <property type="entry name" value="FRAGILE X MENTAL RETARDATION SYNDROME-RELATED PROTEIN"/>
    <property type="match status" value="1"/>
</dbReference>
<dbReference type="GO" id="GO:0005634">
    <property type="term" value="C:nucleus"/>
    <property type="evidence" value="ECO:0007669"/>
    <property type="project" value="TreeGrafter"/>
</dbReference>
<dbReference type="EMBL" id="CAJQZP010000851">
    <property type="protein sequence ID" value="CAG4988987.1"/>
    <property type="molecule type" value="Genomic_DNA"/>
</dbReference>
<dbReference type="GO" id="GO:0003730">
    <property type="term" value="F:mRNA 3'-UTR binding"/>
    <property type="evidence" value="ECO:0007669"/>
    <property type="project" value="TreeGrafter"/>
</dbReference>
<dbReference type="GO" id="GO:0043005">
    <property type="term" value="C:neuron projection"/>
    <property type="evidence" value="ECO:0007669"/>
    <property type="project" value="TreeGrafter"/>
</dbReference>
<protein>
    <submittedName>
        <fullName evidence="2">(apollo) hypothetical protein</fullName>
    </submittedName>
</protein>
<dbReference type="GO" id="GO:0048170">
    <property type="term" value="P:positive regulation of long-term neuronal synaptic plasticity"/>
    <property type="evidence" value="ECO:0007669"/>
    <property type="project" value="TreeGrafter"/>
</dbReference>
<dbReference type="InterPro" id="IPR040472">
    <property type="entry name" value="FMRP_KH0"/>
</dbReference>
<evidence type="ECO:0000259" key="1">
    <source>
        <dbReference type="Pfam" id="PF17904"/>
    </source>
</evidence>
<dbReference type="Proteomes" id="UP000691718">
    <property type="component" value="Unassembled WGS sequence"/>
</dbReference>
<dbReference type="GO" id="GO:0045727">
    <property type="term" value="P:positive regulation of translation"/>
    <property type="evidence" value="ECO:0007669"/>
    <property type="project" value="TreeGrafter"/>
</dbReference>
<dbReference type="GO" id="GO:0045182">
    <property type="term" value="F:translation regulator activity"/>
    <property type="evidence" value="ECO:0007669"/>
    <property type="project" value="TreeGrafter"/>
</dbReference>
<dbReference type="OrthoDB" id="424249at2759"/>
<sequence length="178" mass="20137">MVLITRPLSPTYSTTFENDRQPESKFPFSQVFVAPKDTGKHTEFVENQEVEPKTPIDRNTFHKFEIPVPDDLKEYAKVENAHKEFQKAIGAALVFVRRHLNVRDLAAPHHYAAGDALQKSNTKAAIVKKTEEAARQLESTKIYNKGRYMDEFSVREDLMGLAIGTHGANIRNSESCSC</sequence>
<comment type="caution">
    <text evidence="2">The sequence shown here is derived from an EMBL/GenBank/DDBJ whole genome shotgun (WGS) entry which is preliminary data.</text>
</comment>
<evidence type="ECO:0000313" key="2">
    <source>
        <dbReference type="EMBL" id="CAG4988987.1"/>
    </source>
</evidence>
<name>A0A8S3X0Q5_PARAO</name>
<dbReference type="GO" id="GO:0051028">
    <property type="term" value="P:mRNA transport"/>
    <property type="evidence" value="ECO:0007669"/>
    <property type="project" value="TreeGrafter"/>
</dbReference>
<accession>A0A8S3X0Q5</accession>
<organism evidence="2 3">
    <name type="scientific">Parnassius apollo</name>
    <name type="common">Apollo butterfly</name>
    <name type="synonym">Papilio apollo</name>
    <dbReference type="NCBI Taxonomy" id="110799"/>
    <lineage>
        <taxon>Eukaryota</taxon>
        <taxon>Metazoa</taxon>
        <taxon>Ecdysozoa</taxon>
        <taxon>Arthropoda</taxon>
        <taxon>Hexapoda</taxon>
        <taxon>Insecta</taxon>
        <taxon>Pterygota</taxon>
        <taxon>Neoptera</taxon>
        <taxon>Endopterygota</taxon>
        <taxon>Lepidoptera</taxon>
        <taxon>Glossata</taxon>
        <taxon>Ditrysia</taxon>
        <taxon>Papilionoidea</taxon>
        <taxon>Papilionidae</taxon>
        <taxon>Parnassiinae</taxon>
        <taxon>Parnassini</taxon>
        <taxon>Parnassius</taxon>
        <taxon>Parnassius</taxon>
    </lineage>
</organism>
<keyword evidence="3" id="KW-1185">Reference proteome</keyword>
<feature type="domain" description="Synaptic functional regulator FMRP KH0" evidence="1">
    <location>
        <begin position="58"/>
        <end position="95"/>
    </location>
</feature>
<dbReference type="GO" id="GO:0043488">
    <property type="term" value="P:regulation of mRNA stability"/>
    <property type="evidence" value="ECO:0007669"/>
    <property type="project" value="TreeGrafter"/>
</dbReference>
<dbReference type="GO" id="GO:0099577">
    <property type="term" value="P:regulation of translation at presynapse, modulating synaptic transmission"/>
    <property type="evidence" value="ECO:0007669"/>
    <property type="project" value="TreeGrafter"/>
</dbReference>
<dbReference type="Pfam" id="PF17904">
    <property type="entry name" value="KH_9"/>
    <property type="match status" value="1"/>
</dbReference>
<dbReference type="InterPro" id="IPR040148">
    <property type="entry name" value="FMR1"/>
</dbReference>
<reference evidence="2" key="1">
    <citation type="submission" date="2021-04" db="EMBL/GenBank/DDBJ databases">
        <authorList>
            <person name="Tunstrom K."/>
        </authorList>
    </citation>
    <scope>NUCLEOTIDE SEQUENCE</scope>
</reference>
<dbReference type="GO" id="GO:0048513">
    <property type="term" value="P:animal organ development"/>
    <property type="evidence" value="ECO:0007669"/>
    <property type="project" value="TreeGrafter"/>
</dbReference>